<sequence length="150" mass="17131">MQLNRYTAQSADKSRILRAIGWCRRNHLSLAGLPFDEKLTGIEGINLEIISPPGMSREMLTQAISEGYSDRDVVRHRILECPLGWFMEAEGRSFDQDMFHDYVVAHGYGEPSTEAYELAEKWFWQGHDYAVLAAEVVARDLCICDDDDDD</sequence>
<protein>
    <submittedName>
        <fullName evidence="1">Uncharacterized protein</fullName>
    </submittedName>
</protein>
<evidence type="ECO:0000313" key="2">
    <source>
        <dbReference type="Proteomes" id="UP000886934"/>
    </source>
</evidence>
<evidence type="ECO:0000313" key="1">
    <source>
        <dbReference type="EMBL" id="GJA64691.1"/>
    </source>
</evidence>
<dbReference type="AlphaFoldDB" id="A0AA37D129"/>
<dbReference type="Proteomes" id="UP000886934">
    <property type="component" value="Unassembled WGS sequence"/>
</dbReference>
<accession>A0AA37D129</accession>
<organism evidence="1 2">
    <name type="scientific">Aeromonas caviae</name>
    <name type="common">Aeromonas punctata</name>
    <dbReference type="NCBI Taxonomy" id="648"/>
    <lineage>
        <taxon>Bacteria</taxon>
        <taxon>Pseudomonadati</taxon>
        <taxon>Pseudomonadota</taxon>
        <taxon>Gammaproteobacteria</taxon>
        <taxon>Aeromonadales</taxon>
        <taxon>Aeromonadaceae</taxon>
        <taxon>Aeromonas</taxon>
    </lineage>
</organism>
<name>A0AA37D129_AERCA</name>
<dbReference type="RefSeq" id="WP_043774434.1">
    <property type="nucleotide sequence ID" value="NZ_AP024941.1"/>
</dbReference>
<proteinExistence type="predicted"/>
<gene>
    <name evidence="1" type="ORF">KAM351_33020</name>
</gene>
<comment type="caution">
    <text evidence="1">The sequence shown here is derived from an EMBL/GenBank/DDBJ whole genome shotgun (WGS) entry which is preliminary data.</text>
</comment>
<reference evidence="1" key="1">
    <citation type="submission" date="2021-07" db="EMBL/GenBank/DDBJ databases">
        <title>Draft genome sequence of carbapenem-resistant Aeromonas spp. in Japan.</title>
        <authorList>
            <person name="Maehana S."/>
            <person name="Suzuki M."/>
            <person name="Kitasato H."/>
        </authorList>
    </citation>
    <scope>NUCLEOTIDE SEQUENCE</scope>
    <source>
        <strain evidence="1">KAM351</strain>
    </source>
</reference>
<dbReference type="EMBL" id="BPNN01000058">
    <property type="protein sequence ID" value="GJA64691.1"/>
    <property type="molecule type" value="Genomic_DNA"/>
</dbReference>